<feature type="compositionally biased region" description="Basic and acidic residues" evidence="1">
    <location>
        <begin position="483"/>
        <end position="492"/>
    </location>
</feature>
<evidence type="ECO:0000256" key="1">
    <source>
        <dbReference type="SAM" id="MobiDB-lite"/>
    </source>
</evidence>
<feature type="compositionally biased region" description="Low complexity" evidence="1">
    <location>
        <begin position="453"/>
        <end position="465"/>
    </location>
</feature>
<evidence type="ECO:0000313" key="3">
    <source>
        <dbReference type="Proteomes" id="UP000298652"/>
    </source>
</evidence>
<feature type="region of interest" description="Disordered" evidence="1">
    <location>
        <begin position="273"/>
        <end position="298"/>
    </location>
</feature>
<protein>
    <submittedName>
        <fullName evidence="2">Uncharacterized protein</fullName>
    </submittedName>
</protein>
<sequence length="548" mass="57651">MLVALEPGGPLHGTWQCWSARVSGGRHGSHLAPSGCRRPSSGAWLGLEVSAWSSQGGRRGVRARRGELTLRPGGTSPAKWSERAQGTTSVARVASGSWIWQHQGSGQGRGGGVGVGWTAAGAGSGGLQANRRRHGEGSHGAWEGLGRKKRTVCLISGIDPREFARPFDVRPTMGALRRAAPAPVARPFSKRSRAAAPAACGAMARQSSSTTRGVGGDQKLSAPCPKYTKVVRNGVVVEMEVIPVGGDGEVPNARPFVKPPRVVETATCGTMVREKKSARRAGADEQFSLPSPKRTKVTRDGVKTISVEPALGTIRKRMAAELDALHALLRKAELLSSGNNGRSMAAAEPRSEAPAEASIKTPPAQRTKVSTPAKIVEFESAEDKNEFVDICGGVSPAVPVEKAGESGNSPISSSDFGSSSSSDSDSDSDSGSSSSSDSDSDSESDSDPDETVDVPVPLPQAVLPQENGTSVQPAPEPASEVVQSKEPEKHSKTDLIAKAKIRRQLLEMERAVLPDESIHARDLRRLCIAEYGRPGIMQRLGLFLKADA</sequence>
<dbReference type="Gramene" id="TKW40654">
    <property type="protein sequence ID" value="TKW40654"/>
    <property type="gene ID" value="SEVIR_1G259900v2"/>
</dbReference>
<dbReference type="EMBL" id="CM016552">
    <property type="protein sequence ID" value="TKW40654.1"/>
    <property type="molecule type" value="Genomic_DNA"/>
</dbReference>
<feature type="compositionally biased region" description="Low complexity" evidence="1">
    <location>
        <begin position="342"/>
        <end position="358"/>
    </location>
</feature>
<feature type="region of interest" description="Disordered" evidence="1">
    <location>
        <begin position="399"/>
        <end position="492"/>
    </location>
</feature>
<accession>A0A4U6WF64</accession>
<keyword evidence="3" id="KW-1185">Reference proteome</keyword>
<feature type="region of interest" description="Disordered" evidence="1">
    <location>
        <begin position="339"/>
        <end position="371"/>
    </location>
</feature>
<feature type="compositionally biased region" description="Acidic residues" evidence="1">
    <location>
        <begin position="438"/>
        <end position="452"/>
    </location>
</feature>
<proteinExistence type="predicted"/>
<feature type="region of interest" description="Disordered" evidence="1">
    <location>
        <begin position="123"/>
        <end position="143"/>
    </location>
</feature>
<dbReference type="AlphaFoldDB" id="A0A4U6WF64"/>
<evidence type="ECO:0000313" key="2">
    <source>
        <dbReference type="EMBL" id="TKW40654.1"/>
    </source>
</evidence>
<gene>
    <name evidence="2" type="ORF">SEVIR_1G259900v2</name>
</gene>
<feature type="compositionally biased region" description="Low complexity" evidence="1">
    <location>
        <begin position="412"/>
        <end position="437"/>
    </location>
</feature>
<name>A0A4U6WF64_SETVI</name>
<organism evidence="2 3">
    <name type="scientific">Setaria viridis</name>
    <name type="common">Green bristlegrass</name>
    <name type="synonym">Setaria italica subsp. viridis</name>
    <dbReference type="NCBI Taxonomy" id="4556"/>
    <lineage>
        <taxon>Eukaryota</taxon>
        <taxon>Viridiplantae</taxon>
        <taxon>Streptophyta</taxon>
        <taxon>Embryophyta</taxon>
        <taxon>Tracheophyta</taxon>
        <taxon>Spermatophyta</taxon>
        <taxon>Magnoliopsida</taxon>
        <taxon>Liliopsida</taxon>
        <taxon>Poales</taxon>
        <taxon>Poaceae</taxon>
        <taxon>PACMAD clade</taxon>
        <taxon>Panicoideae</taxon>
        <taxon>Panicodae</taxon>
        <taxon>Paniceae</taxon>
        <taxon>Cenchrinae</taxon>
        <taxon>Setaria</taxon>
    </lineage>
</organism>
<dbReference type="Proteomes" id="UP000298652">
    <property type="component" value="Chromosome 1"/>
</dbReference>
<reference evidence="2" key="1">
    <citation type="submission" date="2019-03" db="EMBL/GenBank/DDBJ databases">
        <title>WGS assembly of Setaria viridis.</title>
        <authorList>
            <person name="Huang P."/>
            <person name="Jenkins J."/>
            <person name="Grimwood J."/>
            <person name="Barry K."/>
            <person name="Healey A."/>
            <person name="Mamidi S."/>
            <person name="Sreedasyam A."/>
            <person name="Shu S."/>
            <person name="Feldman M."/>
            <person name="Wu J."/>
            <person name="Yu Y."/>
            <person name="Chen C."/>
            <person name="Johnson J."/>
            <person name="Rokhsar D."/>
            <person name="Baxter I."/>
            <person name="Schmutz J."/>
            <person name="Brutnell T."/>
            <person name="Kellogg E."/>
        </authorList>
    </citation>
    <scope>NUCLEOTIDE SEQUENCE [LARGE SCALE GENOMIC DNA]</scope>
</reference>